<evidence type="ECO:0000256" key="2">
    <source>
        <dbReference type="ARBA" id="ARBA00022527"/>
    </source>
</evidence>
<dbReference type="SMART" id="SM00220">
    <property type="entry name" value="S_TKc"/>
    <property type="match status" value="1"/>
</dbReference>
<proteinExistence type="predicted"/>
<dbReference type="KEGG" id="lenr:94170258"/>
<evidence type="ECO:0000256" key="5">
    <source>
        <dbReference type="ARBA" id="ARBA00022777"/>
    </source>
</evidence>
<dbReference type="RefSeq" id="XP_067690851.1">
    <property type="nucleotide sequence ID" value="XM_067834748.1"/>
</dbReference>
<comment type="catalytic activity">
    <reaction evidence="8">
        <text>L-seryl-[protein] + ATP = O-phospho-L-seryl-[protein] + ADP + H(+)</text>
        <dbReference type="Rhea" id="RHEA:17989"/>
        <dbReference type="Rhea" id="RHEA-COMP:9863"/>
        <dbReference type="Rhea" id="RHEA-COMP:11604"/>
        <dbReference type="ChEBI" id="CHEBI:15378"/>
        <dbReference type="ChEBI" id="CHEBI:29999"/>
        <dbReference type="ChEBI" id="CHEBI:30616"/>
        <dbReference type="ChEBI" id="CHEBI:83421"/>
        <dbReference type="ChEBI" id="CHEBI:456216"/>
        <dbReference type="EC" id="2.7.11.1"/>
    </reaction>
</comment>
<protein>
    <recommendedName>
        <fullName evidence="1">non-specific serine/threonine protein kinase</fullName>
        <ecNumber evidence="1">2.7.11.1</ecNumber>
    </recommendedName>
</protein>
<keyword evidence="4" id="KW-0547">Nucleotide-binding</keyword>
<dbReference type="InterPro" id="IPR011009">
    <property type="entry name" value="Kinase-like_dom_sf"/>
</dbReference>
<keyword evidence="11" id="KW-1185">Reference proteome</keyword>
<evidence type="ECO:0000256" key="3">
    <source>
        <dbReference type="ARBA" id="ARBA00022679"/>
    </source>
</evidence>
<dbReference type="PANTHER" id="PTHR24356">
    <property type="entry name" value="SERINE/THREONINE-PROTEIN KINASE"/>
    <property type="match status" value="1"/>
</dbReference>
<dbReference type="GO" id="GO:0005524">
    <property type="term" value="F:ATP binding"/>
    <property type="evidence" value="ECO:0007669"/>
    <property type="project" value="UniProtKB-KW"/>
</dbReference>
<organism evidence="10 11">
    <name type="scientific">Leishmania enriettii</name>
    <dbReference type="NCBI Taxonomy" id="5663"/>
    <lineage>
        <taxon>Eukaryota</taxon>
        <taxon>Discoba</taxon>
        <taxon>Euglenozoa</taxon>
        <taxon>Kinetoplastea</taxon>
        <taxon>Metakinetoplastina</taxon>
        <taxon>Trypanosomatida</taxon>
        <taxon>Trypanosomatidae</taxon>
        <taxon>Leishmaniinae</taxon>
        <taxon>Leishmania</taxon>
    </lineage>
</organism>
<keyword evidence="3" id="KW-0808">Transferase</keyword>
<dbReference type="InterPro" id="IPR050236">
    <property type="entry name" value="Ser_Thr_kinase_AGC"/>
</dbReference>
<dbReference type="GO" id="GO:0035556">
    <property type="term" value="P:intracellular signal transduction"/>
    <property type="evidence" value="ECO:0007669"/>
    <property type="project" value="TreeGrafter"/>
</dbReference>
<name>A0A836KHL0_LEIEN</name>
<dbReference type="InterPro" id="IPR000719">
    <property type="entry name" value="Prot_kinase_dom"/>
</dbReference>
<keyword evidence="5" id="KW-0418">Kinase</keyword>
<dbReference type="SUPFAM" id="SSF56112">
    <property type="entry name" value="Protein kinase-like (PK-like)"/>
    <property type="match status" value="1"/>
</dbReference>
<dbReference type="EC" id="2.7.11.1" evidence="1"/>
<evidence type="ECO:0000256" key="6">
    <source>
        <dbReference type="ARBA" id="ARBA00022840"/>
    </source>
</evidence>
<evidence type="ECO:0000313" key="11">
    <source>
        <dbReference type="Proteomes" id="UP000674179"/>
    </source>
</evidence>
<dbReference type="FunFam" id="3.30.200.20:FF:001068">
    <property type="entry name" value="Protein kinase, putative"/>
    <property type="match status" value="1"/>
</dbReference>
<gene>
    <name evidence="10" type="ORF">CUR178_03010</name>
</gene>
<sequence length="639" mass="68425">MDSQASSSSLAAAASCLHFKPEQLQLSTGIPLGSGAISHVVQCCLRCAAASSLPVVVKIVSKIQVLQQGKVQSVMNEKTALQRLAPFPYVVRFYGTAQSEDELYFVLEWLPHGDLLQHIRYVAKERVRQYNEGKAATLPVSGVSSPGKVGDSAIETLPGSAPVAEASVPTGPSSRPTRIPASSSALRCLDFHDIQLITAQLVLALSHAAERGVVLRDLKPENVAFDEKYRACLLDFDTVDLEGSASMPETNGGVACPPRADATAGDEIEEGDAVHGNAAAGGGDATASALRRRLTVSEIHSMRRKTASFCGTAHYVSPEMVGECKWSFSSDLWALGALVYELVYGEHLFSGMSQFEVLQKVVHGSYAKSEELFPRVDFATDADARAGQSCCERSFDAVKDFIQQLLVTDPQKRLGVHPDTHCFDAAALRGHALFDGFQWGPVEGQLRTFRMRRLDSASFKPVGAGPRDADCDAREASSGALGAASSAALDSLAATCVDSSESLASCYRIRPFNDPAYAEYVYHATADVNPFEQFFARECAGESPTAAAASDKAIDPVRDSAHGEMMTPAVDARPQAALTADEDEPDGVIDDVGMHYSGNSADKDFQDQCGTPEEVRVRDWVAFDALLERAEEVMGEGGL</sequence>
<accession>A0A836KHL0</accession>
<keyword evidence="2" id="KW-0723">Serine/threonine-protein kinase</keyword>
<dbReference type="GeneID" id="94170258"/>
<dbReference type="OrthoDB" id="347657at2759"/>
<dbReference type="Pfam" id="PF00069">
    <property type="entry name" value="Pkinase"/>
    <property type="match status" value="1"/>
</dbReference>
<dbReference type="Gene3D" id="1.10.510.10">
    <property type="entry name" value="Transferase(Phosphotransferase) domain 1"/>
    <property type="match status" value="1"/>
</dbReference>
<dbReference type="PROSITE" id="PS50011">
    <property type="entry name" value="PROTEIN_KINASE_DOM"/>
    <property type="match status" value="1"/>
</dbReference>
<dbReference type="Proteomes" id="UP000674179">
    <property type="component" value="Chromosome 30"/>
</dbReference>
<evidence type="ECO:0000256" key="8">
    <source>
        <dbReference type="ARBA" id="ARBA00048679"/>
    </source>
</evidence>
<dbReference type="GO" id="GO:0004674">
    <property type="term" value="F:protein serine/threonine kinase activity"/>
    <property type="evidence" value="ECO:0007669"/>
    <property type="project" value="UniProtKB-KW"/>
</dbReference>
<keyword evidence="6" id="KW-0067">ATP-binding</keyword>
<dbReference type="InterPro" id="IPR001245">
    <property type="entry name" value="Ser-Thr/Tyr_kinase_cat_dom"/>
</dbReference>
<evidence type="ECO:0000256" key="1">
    <source>
        <dbReference type="ARBA" id="ARBA00012513"/>
    </source>
</evidence>
<evidence type="ECO:0000256" key="7">
    <source>
        <dbReference type="ARBA" id="ARBA00047899"/>
    </source>
</evidence>
<evidence type="ECO:0000259" key="9">
    <source>
        <dbReference type="PROSITE" id="PS50011"/>
    </source>
</evidence>
<comment type="caution">
    <text evidence="10">The sequence shown here is derived from an EMBL/GenBank/DDBJ whole genome shotgun (WGS) entry which is preliminary data.</text>
</comment>
<dbReference type="EMBL" id="JAFHKP010000030">
    <property type="protein sequence ID" value="KAG5473092.1"/>
    <property type="molecule type" value="Genomic_DNA"/>
</dbReference>
<dbReference type="Pfam" id="PF07714">
    <property type="entry name" value="PK_Tyr_Ser-Thr"/>
    <property type="match status" value="1"/>
</dbReference>
<dbReference type="AlphaFoldDB" id="A0A836KHL0"/>
<dbReference type="Gene3D" id="3.30.200.20">
    <property type="entry name" value="Phosphorylase Kinase, domain 1"/>
    <property type="match status" value="1"/>
</dbReference>
<reference evidence="10 11" key="1">
    <citation type="submission" date="2021-02" db="EMBL/GenBank/DDBJ databases">
        <title>Leishmania (Mundinia) enrietti genome sequencing and assembly.</title>
        <authorList>
            <person name="Almutairi H."/>
            <person name="Gatherer D."/>
        </authorList>
    </citation>
    <scope>NUCLEOTIDE SEQUENCE [LARGE SCALE GENOMIC DNA]</scope>
    <source>
        <strain evidence="10">CUR178</strain>
    </source>
</reference>
<feature type="domain" description="Protein kinase" evidence="9">
    <location>
        <begin position="26"/>
        <end position="434"/>
    </location>
</feature>
<evidence type="ECO:0000313" key="10">
    <source>
        <dbReference type="EMBL" id="KAG5473092.1"/>
    </source>
</evidence>
<evidence type="ECO:0000256" key="4">
    <source>
        <dbReference type="ARBA" id="ARBA00022741"/>
    </source>
</evidence>
<comment type="catalytic activity">
    <reaction evidence="7">
        <text>L-threonyl-[protein] + ATP = O-phospho-L-threonyl-[protein] + ADP + H(+)</text>
        <dbReference type="Rhea" id="RHEA:46608"/>
        <dbReference type="Rhea" id="RHEA-COMP:11060"/>
        <dbReference type="Rhea" id="RHEA-COMP:11605"/>
        <dbReference type="ChEBI" id="CHEBI:15378"/>
        <dbReference type="ChEBI" id="CHEBI:30013"/>
        <dbReference type="ChEBI" id="CHEBI:30616"/>
        <dbReference type="ChEBI" id="CHEBI:61977"/>
        <dbReference type="ChEBI" id="CHEBI:456216"/>
        <dbReference type="EC" id="2.7.11.1"/>
    </reaction>
</comment>
<dbReference type="PANTHER" id="PTHR24356:SF228">
    <property type="entry name" value="NON-SPECIFIC SERINE_THREONINE PROTEIN KINASE"/>
    <property type="match status" value="1"/>
</dbReference>